<keyword evidence="2" id="KW-1185">Reference proteome</keyword>
<accession>A0ABS5TR89</accession>
<organism evidence="1 2">
    <name type="scientific">Kineosporia corallincola</name>
    <dbReference type="NCBI Taxonomy" id="2835133"/>
    <lineage>
        <taxon>Bacteria</taxon>
        <taxon>Bacillati</taxon>
        <taxon>Actinomycetota</taxon>
        <taxon>Actinomycetes</taxon>
        <taxon>Kineosporiales</taxon>
        <taxon>Kineosporiaceae</taxon>
        <taxon>Kineosporia</taxon>
    </lineage>
</organism>
<proteinExistence type="predicted"/>
<reference evidence="1 2" key="1">
    <citation type="submission" date="2021-05" db="EMBL/GenBank/DDBJ databases">
        <title>Kineosporia and Streptomyces sp. nov. two new marine actinobacteria isolated from Coral.</title>
        <authorList>
            <person name="Buangrab K."/>
            <person name="Sutthacheep M."/>
            <person name="Yeemin T."/>
            <person name="Harunari E."/>
            <person name="Igarashi Y."/>
            <person name="Kanchanasin P."/>
            <person name="Tanasupawat S."/>
            <person name="Phongsopitanun W."/>
        </authorList>
    </citation>
    <scope>NUCLEOTIDE SEQUENCE [LARGE SCALE GENOMIC DNA]</scope>
    <source>
        <strain evidence="1 2">J2-2</strain>
    </source>
</reference>
<protein>
    <submittedName>
        <fullName evidence="1">Uncharacterized protein</fullName>
    </submittedName>
</protein>
<evidence type="ECO:0000313" key="1">
    <source>
        <dbReference type="EMBL" id="MBT0773323.1"/>
    </source>
</evidence>
<dbReference type="EMBL" id="JAHBAY010000016">
    <property type="protein sequence ID" value="MBT0773323.1"/>
    <property type="molecule type" value="Genomic_DNA"/>
</dbReference>
<dbReference type="RefSeq" id="WP_214159859.1">
    <property type="nucleotide sequence ID" value="NZ_JAHBAY010000016.1"/>
</dbReference>
<dbReference type="Proteomes" id="UP001197247">
    <property type="component" value="Unassembled WGS sequence"/>
</dbReference>
<comment type="caution">
    <text evidence="1">The sequence shown here is derived from an EMBL/GenBank/DDBJ whole genome shotgun (WGS) entry which is preliminary data.</text>
</comment>
<evidence type="ECO:0000313" key="2">
    <source>
        <dbReference type="Proteomes" id="UP001197247"/>
    </source>
</evidence>
<gene>
    <name evidence="1" type="ORF">KIH74_30540</name>
</gene>
<sequence>MHPLEQLALDVANGDLTPARGEQEAAALARSGRLPAPDLLNWFKTAEWLAHQEDLWERALLLGRLLSSALEALQALPALQAPETLQAREELGEPDAADVVGRPAGDSSSRPLTECRSAWLELVHLCVIHRPDGALFASGRRAGLAALEAARAGGDQALEGLLLYRLGTLHLDPFSRAGDLWWEEHRLWLSLSPAPMLSGLPEPADALRTAESYLRQAAALREGAGLGYTLKALAQALQQQEFLAREGVRAQTASVPDEMEASATRVTRATEVPGVPGVAGAPRATGPAGPVSTADVAELCDRALALVPADDLVARANIEALRAAGSGAGMPMR</sequence>
<name>A0ABS5TR89_9ACTN</name>